<name>A0AAV2H164_LYMST</name>
<evidence type="ECO:0000313" key="2">
    <source>
        <dbReference type="EMBL" id="CAL1527368.1"/>
    </source>
</evidence>
<feature type="region of interest" description="Disordered" evidence="1">
    <location>
        <begin position="64"/>
        <end position="84"/>
    </location>
</feature>
<evidence type="ECO:0000256" key="1">
    <source>
        <dbReference type="SAM" id="MobiDB-lite"/>
    </source>
</evidence>
<protein>
    <submittedName>
        <fullName evidence="2">Uncharacterized protein</fullName>
    </submittedName>
</protein>
<organism evidence="2 3">
    <name type="scientific">Lymnaea stagnalis</name>
    <name type="common">Great pond snail</name>
    <name type="synonym">Helix stagnalis</name>
    <dbReference type="NCBI Taxonomy" id="6523"/>
    <lineage>
        <taxon>Eukaryota</taxon>
        <taxon>Metazoa</taxon>
        <taxon>Spiralia</taxon>
        <taxon>Lophotrochozoa</taxon>
        <taxon>Mollusca</taxon>
        <taxon>Gastropoda</taxon>
        <taxon>Heterobranchia</taxon>
        <taxon>Euthyneura</taxon>
        <taxon>Panpulmonata</taxon>
        <taxon>Hygrophila</taxon>
        <taxon>Lymnaeoidea</taxon>
        <taxon>Lymnaeidae</taxon>
        <taxon>Lymnaea</taxon>
    </lineage>
</organism>
<keyword evidence="3" id="KW-1185">Reference proteome</keyword>
<comment type="caution">
    <text evidence="2">The sequence shown here is derived from an EMBL/GenBank/DDBJ whole genome shotgun (WGS) entry which is preliminary data.</text>
</comment>
<sequence length="188" mass="21317">MDDVHMLFMNTSLKRKCHVDLWNASPKIVKISNLTQAPSYQHNYHKNDVHHSFLQSEPALELDNLISGSGKGQGPKSKDNSATYLSSKEEEVESNLSTLNLPKNYEPAKEHVSYWPDLNQRHVTHTHTGQSEMDHQSQDLLQFHSLNSQQNPSHSLITLNKSICPDCAAGKSGHIRHIGRWRMIDSSQ</sequence>
<gene>
    <name evidence="2" type="ORF">GSLYS_00001545001</name>
</gene>
<dbReference type="AlphaFoldDB" id="A0AAV2H164"/>
<evidence type="ECO:0000313" key="3">
    <source>
        <dbReference type="Proteomes" id="UP001497497"/>
    </source>
</evidence>
<reference evidence="2 3" key="1">
    <citation type="submission" date="2024-04" db="EMBL/GenBank/DDBJ databases">
        <authorList>
            <consortium name="Genoscope - CEA"/>
            <person name="William W."/>
        </authorList>
    </citation>
    <scope>NUCLEOTIDE SEQUENCE [LARGE SCALE GENOMIC DNA]</scope>
</reference>
<accession>A0AAV2H164</accession>
<proteinExistence type="predicted"/>
<dbReference type="EMBL" id="CAXITT010000016">
    <property type="protein sequence ID" value="CAL1527368.1"/>
    <property type="molecule type" value="Genomic_DNA"/>
</dbReference>
<dbReference type="Proteomes" id="UP001497497">
    <property type="component" value="Unassembled WGS sequence"/>
</dbReference>